<proteinExistence type="predicted"/>
<protein>
    <submittedName>
        <fullName evidence="2">LATS, large tumor suppressor, homolog 2</fullName>
    </submittedName>
</protein>
<reference evidence="2" key="2">
    <citation type="submission" date="2016-06" db="EMBL/GenBank/DDBJ databases">
        <title>The genome of a short-lived fish provides insights into sex chromosome evolution and the genetic control of aging.</title>
        <authorList>
            <person name="Reichwald K."/>
            <person name="Felder M."/>
            <person name="Petzold A."/>
            <person name="Koch P."/>
            <person name="Groth M."/>
            <person name="Platzer M."/>
        </authorList>
    </citation>
    <scope>NUCLEOTIDE SEQUENCE</scope>
    <source>
        <tissue evidence="2">Brain</tissue>
    </source>
</reference>
<feature type="non-terminal residue" evidence="2">
    <location>
        <position position="67"/>
    </location>
</feature>
<dbReference type="EMBL" id="HAEE01001042">
    <property type="protein sequence ID" value="SBR21058.1"/>
    <property type="molecule type" value="Transcribed_RNA"/>
</dbReference>
<organism evidence="2">
    <name type="scientific">Nothobranchius kuhntae</name>
    <name type="common">Beira killifish</name>
    <dbReference type="NCBI Taxonomy" id="321403"/>
    <lineage>
        <taxon>Eukaryota</taxon>
        <taxon>Metazoa</taxon>
        <taxon>Chordata</taxon>
        <taxon>Craniata</taxon>
        <taxon>Vertebrata</taxon>
        <taxon>Euteleostomi</taxon>
        <taxon>Actinopterygii</taxon>
        <taxon>Neopterygii</taxon>
        <taxon>Teleostei</taxon>
        <taxon>Neoteleostei</taxon>
        <taxon>Acanthomorphata</taxon>
        <taxon>Ovalentaria</taxon>
        <taxon>Atherinomorphae</taxon>
        <taxon>Cyprinodontiformes</taxon>
        <taxon>Nothobranchiidae</taxon>
        <taxon>Nothobranchius</taxon>
    </lineage>
</organism>
<feature type="non-terminal residue" evidence="2">
    <location>
        <position position="1"/>
    </location>
</feature>
<dbReference type="AlphaFoldDB" id="A0A1A8JMA6"/>
<name>A0A1A8JMA6_NOTKU</name>
<feature type="region of interest" description="Disordered" evidence="1">
    <location>
        <begin position="41"/>
        <end position="67"/>
    </location>
</feature>
<feature type="compositionally biased region" description="Low complexity" evidence="1">
    <location>
        <begin position="44"/>
        <end position="54"/>
    </location>
</feature>
<sequence>PRSPTRWTRLTLTRWRRKEAQEHGVTAGTAPEPWTYCVRHTESTRSTPSTNSPSAGSLMTMAAPSAT</sequence>
<gene>
    <name evidence="2" type="primary">LATS2</name>
</gene>
<accession>A0A1A8JMA6</accession>
<evidence type="ECO:0000313" key="2">
    <source>
        <dbReference type="EMBL" id="SBR21058.1"/>
    </source>
</evidence>
<evidence type="ECO:0000256" key="1">
    <source>
        <dbReference type="SAM" id="MobiDB-lite"/>
    </source>
</evidence>
<reference evidence="2" key="1">
    <citation type="submission" date="2016-05" db="EMBL/GenBank/DDBJ databases">
        <authorList>
            <person name="Lavstsen T."/>
            <person name="Jespersen J.S."/>
        </authorList>
    </citation>
    <scope>NUCLEOTIDE SEQUENCE</scope>
    <source>
        <tissue evidence="2">Brain</tissue>
    </source>
</reference>